<proteinExistence type="predicted"/>
<keyword evidence="1" id="KW-0175">Coiled coil</keyword>
<dbReference type="OrthoDB" id="9811754at2"/>
<sequence>MLKSLRSPATVLALLVALCGALLVLYAWKLPPFHSAVETTENAYVKGQVTIISPQLAGYVKTVAVQDYQLVKAGDLIVQIDDRIYDQKVKQAQALLAGQKANLANADQSLRSAQARIGSSEAQIASAQAALRTAEATDDRISSLLEKHISTQATADQATQALDQARAGLRQAEAALEVSRQDLQSIVVNRQSLEAAVQNAEATVQLAEIDLQNTRILAPQDGRLGEIGVRLGQYVSAGTQLASLVPARKWVIANFKETQLYGMKLGQPVSFTVDALRHQTLTGHIQEFSPATGSEFSVLKADNATGNFTKIAQRLPVRIAIDDNQPLAAQLAPGMSVVVRIDTAAAAENVPALR</sequence>
<dbReference type="Pfam" id="PF25917">
    <property type="entry name" value="BSH_RND"/>
    <property type="match status" value="1"/>
</dbReference>
<dbReference type="Pfam" id="PF25963">
    <property type="entry name" value="Beta-barrel_AAEA"/>
    <property type="match status" value="1"/>
</dbReference>
<dbReference type="Gene3D" id="2.40.50.100">
    <property type="match status" value="1"/>
</dbReference>
<keyword evidence="5" id="KW-1185">Reference proteome</keyword>
<dbReference type="InterPro" id="IPR050739">
    <property type="entry name" value="MFP"/>
</dbReference>
<dbReference type="Gene3D" id="2.40.30.170">
    <property type="match status" value="1"/>
</dbReference>
<evidence type="ECO:0000256" key="1">
    <source>
        <dbReference type="SAM" id="Coils"/>
    </source>
</evidence>
<feature type="domain" description="Multidrug resistance protein MdtA-like barrel-sandwich hybrid" evidence="2">
    <location>
        <begin position="52"/>
        <end position="244"/>
    </location>
</feature>
<evidence type="ECO:0000313" key="5">
    <source>
        <dbReference type="Proteomes" id="UP000094969"/>
    </source>
</evidence>
<feature type="domain" description="p-hydroxybenzoic acid efflux pump subunit AaeA-like beta-barrel" evidence="3">
    <location>
        <begin position="251"/>
        <end position="341"/>
    </location>
</feature>
<dbReference type="PANTHER" id="PTHR30386:SF24">
    <property type="entry name" value="MULTIDRUG RESISTANCE EFFLUX PUMP"/>
    <property type="match status" value="1"/>
</dbReference>
<dbReference type="InterPro" id="IPR058634">
    <property type="entry name" value="AaeA-lik-b-barrel"/>
</dbReference>
<evidence type="ECO:0000259" key="2">
    <source>
        <dbReference type="Pfam" id="PF25917"/>
    </source>
</evidence>
<dbReference type="Gene3D" id="1.10.287.470">
    <property type="entry name" value="Helix hairpin bin"/>
    <property type="match status" value="2"/>
</dbReference>
<dbReference type="AlphaFoldDB" id="A0A1D7TYA2"/>
<feature type="coiled-coil region" evidence="1">
    <location>
        <begin position="89"/>
        <end position="130"/>
    </location>
</feature>
<dbReference type="STRING" id="1526658.BHK69_06095"/>
<dbReference type="PANTHER" id="PTHR30386">
    <property type="entry name" value="MEMBRANE FUSION SUBUNIT OF EMRAB-TOLC MULTIDRUG EFFLUX PUMP"/>
    <property type="match status" value="1"/>
</dbReference>
<dbReference type="InterPro" id="IPR058625">
    <property type="entry name" value="MdtA-like_BSH"/>
</dbReference>
<gene>
    <name evidence="4" type="ORF">BHK69_06095</name>
</gene>
<dbReference type="KEGG" id="bvv:BHK69_06095"/>
<evidence type="ECO:0000313" key="4">
    <source>
        <dbReference type="EMBL" id="AOO80104.1"/>
    </source>
</evidence>
<dbReference type="SUPFAM" id="SSF111369">
    <property type="entry name" value="HlyD-like secretion proteins"/>
    <property type="match status" value="3"/>
</dbReference>
<evidence type="ECO:0000259" key="3">
    <source>
        <dbReference type="Pfam" id="PF25963"/>
    </source>
</evidence>
<organism evidence="4 5">
    <name type="scientific">Bosea vaviloviae</name>
    <dbReference type="NCBI Taxonomy" id="1526658"/>
    <lineage>
        <taxon>Bacteria</taxon>
        <taxon>Pseudomonadati</taxon>
        <taxon>Pseudomonadota</taxon>
        <taxon>Alphaproteobacteria</taxon>
        <taxon>Hyphomicrobiales</taxon>
        <taxon>Boseaceae</taxon>
        <taxon>Bosea</taxon>
    </lineage>
</organism>
<dbReference type="RefSeq" id="WP_069689325.1">
    <property type="nucleotide sequence ID" value="NZ_CP017147.1"/>
</dbReference>
<dbReference type="EMBL" id="CP017147">
    <property type="protein sequence ID" value="AOO80104.1"/>
    <property type="molecule type" value="Genomic_DNA"/>
</dbReference>
<name>A0A1D7TYA2_9HYPH</name>
<reference evidence="4 5" key="1">
    <citation type="journal article" date="2015" name="Antonie Van Leeuwenhoek">
        <title>Bosea vaviloviae sp. nov., a new species of slow-growing rhizobia isolated from nodules of the relict species Vavilovia formosa (Stev.) Fed.</title>
        <authorList>
            <person name="Safronova V.I."/>
            <person name="Kuznetsova I.G."/>
            <person name="Sazanova A.L."/>
            <person name="Kimeklis A.K."/>
            <person name="Belimov A.A."/>
            <person name="Andronov E.E."/>
            <person name="Pinaev A.G."/>
            <person name="Chizhevskaya E.P."/>
            <person name="Pukhaev A.R."/>
            <person name="Popov K.P."/>
            <person name="Willems A."/>
            <person name="Tikhonovich I.A."/>
        </authorList>
    </citation>
    <scope>NUCLEOTIDE SEQUENCE [LARGE SCALE GENOMIC DNA]</scope>
    <source>
        <strain evidence="4 5">Vaf18</strain>
    </source>
</reference>
<feature type="coiled-coil region" evidence="1">
    <location>
        <begin position="155"/>
        <end position="217"/>
    </location>
</feature>
<dbReference type="Proteomes" id="UP000094969">
    <property type="component" value="Chromosome"/>
</dbReference>
<protein>
    <submittedName>
        <fullName evidence="4">Hemolysin secretion protein D</fullName>
    </submittedName>
</protein>
<accession>A0A1D7TYA2</accession>